<feature type="chain" id="PRO_5039470575" evidence="1">
    <location>
        <begin position="22"/>
        <end position="136"/>
    </location>
</feature>
<keyword evidence="1" id="KW-0732">Signal</keyword>
<sequence length="136" mass="14445">MKRRYVVGLATASVLSLGAVGAGWAVGEVVARQQGPWPCGESDVLGGSDKLTADPVSDPGKFLKQAKDLSQEIKDLAAKTEDKDVKKGLEKTSADYDRMIARFDGDGLELSDVPALTTDMMRLDKDSQALDDACGV</sequence>
<evidence type="ECO:0000256" key="1">
    <source>
        <dbReference type="SAM" id="SignalP"/>
    </source>
</evidence>
<dbReference type="STRING" id="1943.AQJ64_29995"/>
<organism evidence="2 3">
    <name type="scientific">Streptomyces griseoruber</name>
    <dbReference type="NCBI Taxonomy" id="1943"/>
    <lineage>
        <taxon>Bacteria</taxon>
        <taxon>Bacillati</taxon>
        <taxon>Actinomycetota</taxon>
        <taxon>Actinomycetes</taxon>
        <taxon>Kitasatosporales</taxon>
        <taxon>Streptomycetaceae</taxon>
        <taxon>Streptomyces</taxon>
    </lineage>
</organism>
<keyword evidence="3" id="KW-1185">Reference proteome</keyword>
<comment type="caution">
    <text evidence="2">The sequence shown here is derived from an EMBL/GenBank/DDBJ whole genome shotgun (WGS) entry which is preliminary data.</text>
</comment>
<dbReference type="AlphaFoldDB" id="A0A117R9U1"/>
<dbReference type="EMBL" id="LMWW01000051">
    <property type="protein sequence ID" value="KUN78973.1"/>
    <property type="molecule type" value="Genomic_DNA"/>
</dbReference>
<name>A0A117R9U1_9ACTN</name>
<reference evidence="2 3" key="1">
    <citation type="submission" date="2015-10" db="EMBL/GenBank/DDBJ databases">
        <title>Draft genome sequence of Streptomyces griseoruber DSM 40281, type strain for the species Streptomyces griseoruber.</title>
        <authorList>
            <person name="Ruckert C."/>
            <person name="Winkler A."/>
            <person name="Kalinowski J."/>
            <person name="Kampfer P."/>
            <person name="Glaeser S."/>
        </authorList>
    </citation>
    <scope>NUCLEOTIDE SEQUENCE [LARGE SCALE GENOMIC DNA]</scope>
    <source>
        <strain evidence="2 3">DSM 40281</strain>
    </source>
</reference>
<accession>A0A117R9U1</accession>
<gene>
    <name evidence="2" type="ORF">AQJ64_29995</name>
</gene>
<proteinExistence type="predicted"/>
<feature type="signal peptide" evidence="1">
    <location>
        <begin position="1"/>
        <end position="21"/>
    </location>
</feature>
<protein>
    <submittedName>
        <fullName evidence="2">Uncharacterized protein</fullName>
    </submittedName>
</protein>
<evidence type="ECO:0000313" key="2">
    <source>
        <dbReference type="EMBL" id="KUN78973.1"/>
    </source>
</evidence>
<dbReference type="RefSeq" id="WP_055632158.1">
    <property type="nucleotide sequence ID" value="NZ_JBIRRP010000029.1"/>
</dbReference>
<dbReference type="Proteomes" id="UP000052982">
    <property type="component" value="Unassembled WGS sequence"/>
</dbReference>
<evidence type="ECO:0000313" key="3">
    <source>
        <dbReference type="Proteomes" id="UP000052982"/>
    </source>
</evidence>